<organism evidence="1 2">
    <name type="scientific">Rhipicephalus sanguineus</name>
    <name type="common">Brown dog tick</name>
    <name type="synonym">Ixodes sanguineus</name>
    <dbReference type="NCBI Taxonomy" id="34632"/>
    <lineage>
        <taxon>Eukaryota</taxon>
        <taxon>Metazoa</taxon>
        <taxon>Ecdysozoa</taxon>
        <taxon>Arthropoda</taxon>
        <taxon>Chelicerata</taxon>
        <taxon>Arachnida</taxon>
        <taxon>Acari</taxon>
        <taxon>Parasitiformes</taxon>
        <taxon>Ixodida</taxon>
        <taxon>Ixodoidea</taxon>
        <taxon>Ixodidae</taxon>
        <taxon>Rhipicephalinae</taxon>
        <taxon>Rhipicephalus</taxon>
        <taxon>Rhipicephalus</taxon>
    </lineage>
</organism>
<dbReference type="VEuPathDB" id="VectorBase:RSAN_035697"/>
<protein>
    <submittedName>
        <fullName evidence="1">Uncharacterized protein</fullName>
    </submittedName>
</protein>
<proteinExistence type="predicted"/>
<comment type="caution">
    <text evidence="1">The sequence shown here is derived from an EMBL/GenBank/DDBJ whole genome shotgun (WGS) entry which is preliminary data.</text>
</comment>
<reference evidence="1" key="2">
    <citation type="submission" date="2021-09" db="EMBL/GenBank/DDBJ databases">
        <authorList>
            <person name="Jia N."/>
            <person name="Wang J."/>
            <person name="Shi W."/>
            <person name="Du L."/>
            <person name="Sun Y."/>
            <person name="Zhan W."/>
            <person name="Jiang J."/>
            <person name="Wang Q."/>
            <person name="Zhang B."/>
            <person name="Ji P."/>
            <person name="Sakyi L.B."/>
            <person name="Cui X."/>
            <person name="Yuan T."/>
            <person name="Jiang B."/>
            <person name="Yang W."/>
            <person name="Lam T.T.-Y."/>
            <person name="Chang Q."/>
            <person name="Ding S."/>
            <person name="Wang X."/>
            <person name="Zhu J."/>
            <person name="Ruan X."/>
            <person name="Zhao L."/>
            <person name="Wei J."/>
            <person name="Que T."/>
            <person name="Du C."/>
            <person name="Cheng J."/>
            <person name="Dai P."/>
            <person name="Han X."/>
            <person name="Huang E."/>
            <person name="Gao Y."/>
            <person name="Liu J."/>
            <person name="Shao H."/>
            <person name="Ye R."/>
            <person name="Li L."/>
            <person name="Wei W."/>
            <person name="Wang X."/>
            <person name="Wang C."/>
            <person name="Huo Q."/>
            <person name="Li W."/>
            <person name="Guo W."/>
            <person name="Chen H."/>
            <person name="Chen S."/>
            <person name="Zhou L."/>
            <person name="Zhou L."/>
            <person name="Ni X."/>
            <person name="Tian J."/>
            <person name="Zhou Y."/>
            <person name="Sheng Y."/>
            <person name="Liu T."/>
            <person name="Pan Y."/>
            <person name="Xia L."/>
            <person name="Li J."/>
            <person name="Zhao F."/>
            <person name="Cao W."/>
        </authorList>
    </citation>
    <scope>NUCLEOTIDE SEQUENCE</scope>
    <source>
        <strain evidence="1">Rsan-2018</strain>
        <tissue evidence="1">Larvae</tissue>
    </source>
</reference>
<dbReference type="Gene3D" id="3.80.10.10">
    <property type="entry name" value="Ribonuclease Inhibitor"/>
    <property type="match status" value="1"/>
</dbReference>
<dbReference type="Proteomes" id="UP000821837">
    <property type="component" value="Unassembled WGS sequence"/>
</dbReference>
<reference evidence="1" key="1">
    <citation type="journal article" date="2020" name="Cell">
        <title>Large-Scale Comparative Analyses of Tick Genomes Elucidate Their Genetic Diversity and Vector Capacities.</title>
        <authorList>
            <consortium name="Tick Genome and Microbiome Consortium (TIGMIC)"/>
            <person name="Jia N."/>
            <person name="Wang J."/>
            <person name="Shi W."/>
            <person name="Du L."/>
            <person name="Sun Y."/>
            <person name="Zhan W."/>
            <person name="Jiang J.F."/>
            <person name="Wang Q."/>
            <person name="Zhang B."/>
            <person name="Ji P."/>
            <person name="Bell-Sakyi L."/>
            <person name="Cui X.M."/>
            <person name="Yuan T.T."/>
            <person name="Jiang B.G."/>
            <person name="Yang W.F."/>
            <person name="Lam T.T."/>
            <person name="Chang Q.C."/>
            <person name="Ding S.J."/>
            <person name="Wang X.J."/>
            <person name="Zhu J.G."/>
            <person name="Ruan X.D."/>
            <person name="Zhao L."/>
            <person name="Wei J.T."/>
            <person name="Ye R.Z."/>
            <person name="Que T.C."/>
            <person name="Du C.H."/>
            <person name="Zhou Y.H."/>
            <person name="Cheng J.X."/>
            <person name="Dai P.F."/>
            <person name="Guo W.B."/>
            <person name="Han X.H."/>
            <person name="Huang E.J."/>
            <person name="Li L.F."/>
            <person name="Wei W."/>
            <person name="Gao Y.C."/>
            <person name="Liu J.Z."/>
            <person name="Shao H.Z."/>
            <person name="Wang X."/>
            <person name="Wang C.C."/>
            <person name="Yang T.C."/>
            <person name="Huo Q.B."/>
            <person name="Li W."/>
            <person name="Chen H.Y."/>
            <person name="Chen S.E."/>
            <person name="Zhou L.G."/>
            <person name="Ni X.B."/>
            <person name="Tian J.H."/>
            <person name="Sheng Y."/>
            <person name="Liu T."/>
            <person name="Pan Y.S."/>
            <person name="Xia L.Y."/>
            <person name="Li J."/>
            <person name="Zhao F."/>
            <person name="Cao W.C."/>
        </authorList>
    </citation>
    <scope>NUCLEOTIDE SEQUENCE</scope>
    <source>
        <strain evidence="1">Rsan-2018</strain>
    </source>
</reference>
<keyword evidence="2" id="KW-1185">Reference proteome</keyword>
<dbReference type="SUPFAM" id="SSF52047">
    <property type="entry name" value="RNI-like"/>
    <property type="match status" value="1"/>
</dbReference>
<dbReference type="InterPro" id="IPR032675">
    <property type="entry name" value="LRR_dom_sf"/>
</dbReference>
<sequence length="114" mass="12661">MNALNVGLTGLLANSSVTSLKMDTSYQYYHDGSKVLNDFLANTVTLAELHVYCSSDCSSDRSLDSVFEALATNRTVKRLTLRKFSVKDMKPFRQLLDVNKILEDVSFYASPTPG</sequence>
<gene>
    <name evidence="1" type="ORF">HPB52_017954</name>
</gene>
<name>A0A9D4Q8S5_RHISA</name>
<accession>A0A9D4Q8S5</accession>
<dbReference type="AlphaFoldDB" id="A0A9D4Q8S5"/>
<evidence type="ECO:0000313" key="1">
    <source>
        <dbReference type="EMBL" id="KAH7969428.1"/>
    </source>
</evidence>
<evidence type="ECO:0000313" key="2">
    <source>
        <dbReference type="Proteomes" id="UP000821837"/>
    </source>
</evidence>
<dbReference type="EMBL" id="JABSTV010001248">
    <property type="protein sequence ID" value="KAH7969428.1"/>
    <property type="molecule type" value="Genomic_DNA"/>
</dbReference>